<dbReference type="STRING" id="1797291.A2V47_04355"/>
<keyword evidence="2" id="KW-0378">Hydrolase</keyword>
<organism evidence="2 3">
    <name type="scientific">Candidatus Sediminicultor quintus</name>
    <dbReference type="NCBI Taxonomy" id="1797291"/>
    <lineage>
        <taxon>Bacteria</taxon>
        <taxon>Pseudomonadati</taxon>
        <taxon>Atribacterota</taxon>
        <taxon>Candidatus Phoenicimicrobiia</taxon>
        <taxon>Candidatus Pheonicimicrobiales</taxon>
        <taxon>Candidatus Phoenicimicrobiaceae</taxon>
        <taxon>Candidatus Sediminicultor</taxon>
    </lineage>
</organism>
<dbReference type="CDD" id="cd07344">
    <property type="entry name" value="M48_yhfN_like"/>
    <property type="match status" value="1"/>
</dbReference>
<accession>A0A1F5A8A0</accession>
<dbReference type="InterPro" id="IPR053136">
    <property type="entry name" value="UTP_pyrophosphatase-like"/>
</dbReference>
<evidence type="ECO:0000259" key="1">
    <source>
        <dbReference type="Pfam" id="PF01863"/>
    </source>
</evidence>
<gene>
    <name evidence="2" type="ORF">A2V47_04355</name>
</gene>
<dbReference type="Proteomes" id="UP000177701">
    <property type="component" value="Unassembled WGS sequence"/>
</dbReference>
<dbReference type="AlphaFoldDB" id="A0A1F5A8A0"/>
<proteinExistence type="predicted"/>
<dbReference type="Gene3D" id="3.30.2010.10">
    <property type="entry name" value="Metalloproteases ('zincins'), catalytic domain"/>
    <property type="match status" value="1"/>
</dbReference>
<dbReference type="Pfam" id="PF01863">
    <property type="entry name" value="YgjP-like"/>
    <property type="match status" value="1"/>
</dbReference>
<comment type="caution">
    <text evidence="2">The sequence shown here is derived from an EMBL/GenBank/DDBJ whole genome shotgun (WGS) entry which is preliminary data.</text>
</comment>
<reference evidence="2 3" key="1">
    <citation type="journal article" date="2016" name="Nat. Commun.">
        <title>Thousands of microbial genomes shed light on interconnected biogeochemical processes in an aquifer system.</title>
        <authorList>
            <person name="Anantharaman K."/>
            <person name="Brown C.T."/>
            <person name="Hug L.A."/>
            <person name="Sharon I."/>
            <person name="Castelle C.J."/>
            <person name="Probst A.J."/>
            <person name="Thomas B.C."/>
            <person name="Singh A."/>
            <person name="Wilkins M.J."/>
            <person name="Karaoz U."/>
            <person name="Brodie E.L."/>
            <person name="Williams K.H."/>
            <person name="Hubbard S.S."/>
            <person name="Banfield J.F."/>
        </authorList>
    </citation>
    <scope>NUCLEOTIDE SEQUENCE [LARGE SCALE GENOMIC DNA]</scope>
</reference>
<dbReference type="EMBL" id="MEYH01000092">
    <property type="protein sequence ID" value="OGD14067.1"/>
    <property type="molecule type" value="Genomic_DNA"/>
</dbReference>
<sequence length="222" mass="26610">MKIKKIIRSKRKSIAMYINNEAALIVMAPFHASEEVINKVVLKYKERLEKTQKEVQLRNLKFNKKEFIDGERFLYLGNYYNLKLVDNRDILLDFKDEFFLSKKYLSYAKNIFIIWYKRRAYETISQRVRLYAQKRGFEYNKINITNAQKRWGSCSHQGNLSFAWRLIMAPLPIIDSVVVHELVHLEVKNHSKSFWNKVGILDPKYKEHKDWLKNNGYLLRLG</sequence>
<dbReference type="InterPro" id="IPR002725">
    <property type="entry name" value="YgjP-like_metallopeptidase"/>
</dbReference>
<feature type="domain" description="YgjP-like metallopeptidase" evidence="1">
    <location>
        <begin position="12"/>
        <end position="215"/>
    </location>
</feature>
<dbReference type="PANTHER" id="PTHR30399:SF1">
    <property type="entry name" value="UTP PYROPHOSPHATASE"/>
    <property type="match status" value="1"/>
</dbReference>
<protein>
    <submittedName>
        <fullName evidence="2">Metal-dependent hydrolase</fullName>
    </submittedName>
</protein>
<dbReference type="PANTHER" id="PTHR30399">
    <property type="entry name" value="UNCHARACTERIZED PROTEIN YGJP"/>
    <property type="match status" value="1"/>
</dbReference>
<evidence type="ECO:0000313" key="3">
    <source>
        <dbReference type="Proteomes" id="UP000177701"/>
    </source>
</evidence>
<evidence type="ECO:0000313" key="2">
    <source>
        <dbReference type="EMBL" id="OGD14067.1"/>
    </source>
</evidence>
<dbReference type="GO" id="GO:0016787">
    <property type="term" value="F:hydrolase activity"/>
    <property type="evidence" value="ECO:0007669"/>
    <property type="project" value="UniProtKB-KW"/>
</dbReference>
<name>A0A1F5A8A0_9BACT</name>